<dbReference type="EMBL" id="JAAVJS010000011">
    <property type="protein sequence ID" value="NJX15683.1"/>
    <property type="molecule type" value="Genomic_DNA"/>
</dbReference>
<feature type="signal peptide" evidence="1">
    <location>
        <begin position="1"/>
        <end position="18"/>
    </location>
</feature>
<feature type="chain" id="PRO_5046050110" evidence="1">
    <location>
        <begin position="19"/>
        <end position="173"/>
    </location>
</feature>
<feature type="domain" description="DUF3347" evidence="2">
    <location>
        <begin position="41"/>
        <end position="129"/>
    </location>
</feature>
<proteinExistence type="predicted"/>
<reference evidence="3 4" key="1">
    <citation type="submission" date="2020-03" db="EMBL/GenBank/DDBJ databases">
        <title>Tamlana sp. nov, isolated from XXX.</title>
        <authorList>
            <person name="Cao W.R."/>
        </authorList>
    </citation>
    <scope>NUCLEOTIDE SEQUENCE [LARGE SCALE GENOMIC DNA]</scope>
    <source>
        <strain evidence="3 4">HST1-43</strain>
    </source>
</reference>
<organism evidence="3 4">
    <name type="scientific">Tamlana crocina</name>
    <dbReference type="NCBI Taxonomy" id="393006"/>
    <lineage>
        <taxon>Bacteria</taxon>
        <taxon>Pseudomonadati</taxon>
        <taxon>Bacteroidota</taxon>
        <taxon>Flavobacteriia</taxon>
        <taxon>Flavobacteriales</taxon>
        <taxon>Flavobacteriaceae</taxon>
        <taxon>Tamlana</taxon>
    </lineage>
</organism>
<evidence type="ECO:0000313" key="3">
    <source>
        <dbReference type="EMBL" id="NJX15683.1"/>
    </source>
</evidence>
<dbReference type="InterPro" id="IPR021782">
    <property type="entry name" value="DUF3347"/>
</dbReference>
<keyword evidence="1" id="KW-0732">Signal</keyword>
<sequence length="173" mass="19803">MKKLLIVLTLGICSYSQAQLSSSQEVSEDLVEKREVLKRKITDNYLKIKEHLLQSDSEGAISHSIEFKNSLNLFKFKKLTLDQMSEATKIRTELIEVASQLTETSNINHQRVFFESLSVKFWKIADKLKADNVELHQQVCPMTGVTWVSDSKEIKNPYYPKNMLSCGEVKASM</sequence>
<evidence type="ECO:0000259" key="2">
    <source>
        <dbReference type="Pfam" id="PF11827"/>
    </source>
</evidence>
<dbReference type="Pfam" id="PF11827">
    <property type="entry name" value="DUF3347"/>
    <property type="match status" value="1"/>
</dbReference>
<evidence type="ECO:0000256" key="1">
    <source>
        <dbReference type="SAM" id="SignalP"/>
    </source>
</evidence>
<name>A0ABX1DBF7_9FLAO</name>
<protein>
    <submittedName>
        <fullName evidence="3">DUF3347 domain-containing protein</fullName>
    </submittedName>
</protein>
<dbReference type="Proteomes" id="UP000760545">
    <property type="component" value="Unassembled WGS sequence"/>
</dbReference>
<gene>
    <name evidence="3" type="ORF">HC176_09290</name>
</gene>
<accession>A0ABX1DBF7</accession>
<dbReference type="RefSeq" id="WP_167917913.1">
    <property type="nucleotide sequence ID" value="NZ_JAAVJS010000011.1"/>
</dbReference>
<comment type="caution">
    <text evidence="3">The sequence shown here is derived from an EMBL/GenBank/DDBJ whole genome shotgun (WGS) entry which is preliminary data.</text>
</comment>
<evidence type="ECO:0000313" key="4">
    <source>
        <dbReference type="Proteomes" id="UP000760545"/>
    </source>
</evidence>
<keyword evidence="4" id="KW-1185">Reference proteome</keyword>